<dbReference type="FunFam" id="3.40.30.10:FF:000245">
    <property type="entry name" value="Thioredoxin"/>
    <property type="match status" value="1"/>
</dbReference>
<dbReference type="CDD" id="cd02947">
    <property type="entry name" value="TRX_family"/>
    <property type="match status" value="1"/>
</dbReference>
<dbReference type="Pfam" id="PF00085">
    <property type="entry name" value="Thioredoxin"/>
    <property type="match status" value="1"/>
</dbReference>
<dbReference type="AlphaFoldDB" id="A0A4U6WJY5"/>
<name>A0A4U6WJY5_SETVI</name>
<keyword evidence="1" id="KW-0813">Transport</keyword>
<evidence type="ECO:0000256" key="5">
    <source>
        <dbReference type="SAM" id="SignalP"/>
    </source>
</evidence>
<keyword evidence="3" id="KW-1015">Disulfide bond</keyword>
<keyword evidence="8" id="KW-1185">Reference proteome</keyword>
<keyword evidence="5" id="KW-0732">Signal</keyword>
<evidence type="ECO:0000259" key="6">
    <source>
        <dbReference type="PROSITE" id="PS51352"/>
    </source>
</evidence>
<accession>A0A4U6WJY5</accession>
<keyword evidence="2" id="KW-0249">Electron transport</keyword>
<dbReference type="PANTHER" id="PTHR47192">
    <property type="entry name" value="THIOREDOXIN-LIKE 3-2, CHLOROPLASTIC"/>
    <property type="match status" value="1"/>
</dbReference>
<dbReference type="GO" id="GO:0009570">
    <property type="term" value="C:chloroplast stroma"/>
    <property type="evidence" value="ECO:0007669"/>
    <property type="project" value="InterPro"/>
</dbReference>
<dbReference type="OMA" id="VVWMATW"/>
<evidence type="ECO:0000313" key="8">
    <source>
        <dbReference type="Proteomes" id="UP000298652"/>
    </source>
</evidence>
<sequence>MCKFLFFLVILAPHAVARVGERKKATAASSYNSKQVKTKRSLQTFLAPTPAMATAPAHAAAAVAAGEAVMYHGRVETRSTPPRLGFRPGARWAAISLPPGPRHAAPAAAAAKERVVGEGEGPAWVELEPIAGEQQLDRALAEAQQLDLPIVLLWMASWCRKCIYLKPKLEKLAAEYYPRVRFYCVDVNAVPQKLVNRAGVTKMPSIQLWSDSQKQAEVIGGHKSWLVIDDVRRMIEREE</sequence>
<dbReference type="SUPFAM" id="SSF52833">
    <property type="entry name" value="Thioredoxin-like"/>
    <property type="match status" value="1"/>
</dbReference>
<dbReference type="InterPro" id="IPR036249">
    <property type="entry name" value="Thioredoxin-like_sf"/>
</dbReference>
<dbReference type="InterPro" id="IPR044253">
    <property type="entry name" value="WCRKC1/2"/>
</dbReference>
<dbReference type="Gene3D" id="3.40.30.10">
    <property type="entry name" value="Glutaredoxin"/>
    <property type="match status" value="1"/>
</dbReference>
<keyword evidence="4" id="KW-0676">Redox-active center</keyword>
<dbReference type="PROSITE" id="PS51352">
    <property type="entry name" value="THIOREDOXIN_2"/>
    <property type="match status" value="1"/>
</dbReference>
<reference evidence="7" key="1">
    <citation type="submission" date="2019-03" db="EMBL/GenBank/DDBJ databases">
        <title>WGS assembly of Setaria viridis.</title>
        <authorList>
            <person name="Huang P."/>
            <person name="Jenkins J."/>
            <person name="Grimwood J."/>
            <person name="Barry K."/>
            <person name="Healey A."/>
            <person name="Mamidi S."/>
            <person name="Sreedasyam A."/>
            <person name="Shu S."/>
            <person name="Feldman M."/>
            <person name="Wu J."/>
            <person name="Yu Y."/>
            <person name="Chen C."/>
            <person name="Johnson J."/>
            <person name="Rokhsar D."/>
            <person name="Baxter I."/>
            <person name="Schmutz J."/>
            <person name="Brutnell T."/>
            <person name="Kellogg E."/>
        </authorList>
    </citation>
    <scope>NUCLEOTIDE SEQUENCE [LARGE SCALE GENOMIC DNA]</scope>
</reference>
<gene>
    <name evidence="7" type="ORF">SEVIR_1G374700v2</name>
</gene>
<organism evidence="7 8">
    <name type="scientific">Setaria viridis</name>
    <name type="common">Green bristlegrass</name>
    <name type="synonym">Setaria italica subsp. viridis</name>
    <dbReference type="NCBI Taxonomy" id="4556"/>
    <lineage>
        <taxon>Eukaryota</taxon>
        <taxon>Viridiplantae</taxon>
        <taxon>Streptophyta</taxon>
        <taxon>Embryophyta</taxon>
        <taxon>Tracheophyta</taxon>
        <taxon>Spermatophyta</taxon>
        <taxon>Magnoliopsida</taxon>
        <taxon>Liliopsida</taxon>
        <taxon>Poales</taxon>
        <taxon>Poaceae</taxon>
        <taxon>PACMAD clade</taxon>
        <taxon>Panicoideae</taxon>
        <taxon>Panicodae</taxon>
        <taxon>Paniceae</taxon>
        <taxon>Cenchrinae</taxon>
        <taxon>Setaria</taxon>
    </lineage>
</organism>
<dbReference type="InterPro" id="IPR013766">
    <property type="entry name" value="Thioredoxin_domain"/>
</dbReference>
<evidence type="ECO:0000256" key="2">
    <source>
        <dbReference type="ARBA" id="ARBA00022982"/>
    </source>
</evidence>
<dbReference type="EMBL" id="CM016552">
    <property type="protein sequence ID" value="TKW42293.1"/>
    <property type="molecule type" value="Genomic_DNA"/>
</dbReference>
<protein>
    <recommendedName>
        <fullName evidence="6">Thioredoxin domain-containing protein</fullName>
    </recommendedName>
</protein>
<dbReference type="Gramene" id="TKW42293">
    <property type="protein sequence ID" value="TKW42293"/>
    <property type="gene ID" value="SEVIR_1G374700v2"/>
</dbReference>
<feature type="domain" description="Thioredoxin" evidence="6">
    <location>
        <begin position="99"/>
        <end position="239"/>
    </location>
</feature>
<dbReference type="Proteomes" id="UP000298652">
    <property type="component" value="Chromosome 1"/>
</dbReference>
<evidence type="ECO:0000313" key="7">
    <source>
        <dbReference type="EMBL" id="TKW42293.1"/>
    </source>
</evidence>
<evidence type="ECO:0000256" key="1">
    <source>
        <dbReference type="ARBA" id="ARBA00022448"/>
    </source>
</evidence>
<feature type="chain" id="PRO_5020728215" description="Thioredoxin domain-containing protein" evidence="5">
    <location>
        <begin position="18"/>
        <end position="239"/>
    </location>
</feature>
<dbReference type="PANTHER" id="PTHR47192:SF4">
    <property type="entry name" value="THIOREDOXIN-LIKE 3-2, CHLOROPLASTIC"/>
    <property type="match status" value="1"/>
</dbReference>
<evidence type="ECO:0000256" key="3">
    <source>
        <dbReference type="ARBA" id="ARBA00023157"/>
    </source>
</evidence>
<evidence type="ECO:0000256" key="4">
    <source>
        <dbReference type="ARBA" id="ARBA00023284"/>
    </source>
</evidence>
<feature type="signal peptide" evidence="5">
    <location>
        <begin position="1"/>
        <end position="17"/>
    </location>
</feature>
<proteinExistence type="predicted"/>